<gene>
    <name evidence="1" type="ORF">ACFU0X_34820</name>
</gene>
<accession>A0ABW6JT39</accession>
<evidence type="ECO:0000313" key="1">
    <source>
        <dbReference type="EMBL" id="MFE7968149.1"/>
    </source>
</evidence>
<dbReference type="RefSeq" id="WP_381729001.1">
    <property type="nucleotide sequence ID" value="NZ_JBHVBU010000240.1"/>
</dbReference>
<evidence type="ECO:0000313" key="2">
    <source>
        <dbReference type="Proteomes" id="UP001600650"/>
    </source>
</evidence>
<keyword evidence="2" id="KW-1185">Reference proteome</keyword>
<dbReference type="Proteomes" id="UP001600650">
    <property type="component" value="Unassembled WGS sequence"/>
</dbReference>
<dbReference type="EMBL" id="JBHVBU010000240">
    <property type="protein sequence ID" value="MFE7968149.1"/>
    <property type="molecule type" value="Genomic_DNA"/>
</dbReference>
<comment type="caution">
    <text evidence="1">The sequence shown here is derived from an EMBL/GenBank/DDBJ whole genome shotgun (WGS) entry which is preliminary data.</text>
</comment>
<protein>
    <submittedName>
        <fullName evidence="1">Uncharacterized protein</fullName>
    </submittedName>
</protein>
<organism evidence="1 2">
    <name type="scientific">Streptomyces cellulosae</name>
    <dbReference type="NCBI Taxonomy" id="1968"/>
    <lineage>
        <taxon>Bacteria</taxon>
        <taxon>Bacillati</taxon>
        <taxon>Actinomycetota</taxon>
        <taxon>Actinomycetes</taxon>
        <taxon>Kitasatosporales</taxon>
        <taxon>Streptomycetaceae</taxon>
        <taxon>Streptomyces</taxon>
    </lineage>
</organism>
<name>A0ABW6JT39_STRCE</name>
<sequence>MPNTPNEQWQNLAVRLTASGVPFTATSNDSGDITHITLTVADLTRLLDGEIDVQHLIHGAPRQGFTHRGVSYALIEEPDRTFGVWRTDSPGNFIVRGRTTAAAAKQDTLADIDALDRLLDLTDS</sequence>
<reference evidence="1 2" key="1">
    <citation type="submission" date="2024-09" db="EMBL/GenBank/DDBJ databases">
        <title>The Natural Products Discovery Center: Release of the First 8490 Sequenced Strains for Exploring Actinobacteria Biosynthetic Diversity.</title>
        <authorList>
            <person name="Kalkreuter E."/>
            <person name="Kautsar S.A."/>
            <person name="Yang D."/>
            <person name="Bader C.D."/>
            <person name="Teijaro C.N."/>
            <person name="Fluegel L."/>
            <person name="Davis C.M."/>
            <person name="Simpson J.R."/>
            <person name="Lauterbach L."/>
            <person name="Steele A.D."/>
            <person name="Gui C."/>
            <person name="Meng S."/>
            <person name="Li G."/>
            <person name="Viehrig K."/>
            <person name="Ye F."/>
            <person name="Su P."/>
            <person name="Kiefer A.F."/>
            <person name="Nichols A."/>
            <person name="Cepeda A.J."/>
            <person name="Yan W."/>
            <person name="Fan B."/>
            <person name="Jiang Y."/>
            <person name="Adhikari A."/>
            <person name="Zheng C.-J."/>
            <person name="Schuster L."/>
            <person name="Cowan T.M."/>
            <person name="Smanski M.J."/>
            <person name="Chevrette M.G."/>
            <person name="De Carvalho L.P.S."/>
            <person name="Shen B."/>
        </authorList>
    </citation>
    <scope>NUCLEOTIDE SEQUENCE [LARGE SCALE GENOMIC DNA]</scope>
    <source>
        <strain evidence="1 2">NPDC057399</strain>
    </source>
</reference>
<proteinExistence type="predicted"/>